<evidence type="ECO:0000313" key="3">
    <source>
        <dbReference type="Proteomes" id="UP000005536"/>
    </source>
</evidence>
<comment type="caution">
    <text evidence="2">The sequence shown here is derived from an EMBL/GenBank/DDBJ whole genome shotgun (WGS) entry which is preliminary data.</text>
</comment>
<dbReference type="Proteomes" id="UP000005536">
    <property type="component" value="Unassembled WGS sequence"/>
</dbReference>
<keyword evidence="1" id="KW-0472">Membrane</keyword>
<keyword evidence="1" id="KW-1133">Transmembrane helix</keyword>
<accession>D4DQG8</accession>
<gene>
    <name evidence="2" type="ORF">NEIELOOT_01308</name>
</gene>
<sequence>MCSLVFLGLTKGRLKLFQTAFIAYSAMFFMQTSISALPASMASSSYSAGFTFKPACLASFRMTSVFFSAYLICSPMIPDRFLSSAKGLRYLASSFFCMAGRFSPFRPDSMESYAILAAALQKASMPCCLSFSAGAAKAAEAASSRTAVRVALVFMFSFSVGIVFTGVGGLPRIAGRLKGGIFGFRRPDWRILSV</sequence>
<proteinExistence type="predicted"/>
<dbReference type="AlphaFoldDB" id="D4DQG8"/>
<dbReference type="EMBL" id="ADBF01000031">
    <property type="protein sequence ID" value="EFE49896.1"/>
    <property type="molecule type" value="Genomic_DNA"/>
</dbReference>
<protein>
    <submittedName>
        <fullName evidence="2">Uncharacterized protein</fullName>
    </submittedName>
</protein>
<feature type="transmembrane region" description="Helical" evidence="1">
    <location>
        <begin position="52"/>
        <end position="73"/>
    </location>
</feature>
<evidence type="ECO:0000256" key="1">
    <source>
        <dbReference type="SAM" id="Phobius"/>
    </source>
</evidence>
<feature type="transmembrane region" description="Helical" evidence="1">
    <location>
        <begin position="150"/>
        <end position="170"/>
    </location>
</feature>
<evidence type="ECO:0000313" key="2">
    <source>
        <dbReference type="EMBL" id="EFE49896.1"/>
    </source>
</evidence>
<reference evidence="2 3" key="1">
    <citation type="submission" date="2010-02" db="EMBL/GenBank/DDBJ databases">
        <authorList>
            <person name="Weinstock G."/>
            <person name="Sodergren E."/>
            <person name="Clifton S."/>
            <person name="Fulton L."/>
            <person name="Fulton B."/>
            <person name="Courtney L."/>
            <person name="Fronick C."/>
            <person name="Harrison M."/>
            <person name="Strong C."/>
            <person name="Farmer C."/>
            <person name="Delahaunty K."/>
            <person name="Markovic C."/>
            <person name="Hall O."/>
            <person name="Minx P."/>
            <person name="Tomlinson C."/>
            <person name="Mitreva M."/>
            <person name="Nelson J."/>
            <person name="Hou S."/>
            <person name="Wollam A."/>
            <person name="Pepin K.H."/>
            <person name="Johnson M."/>
            <person name="Bhonagiri V."/>
            <person name="Zhang X."/>
            <person name="Suruliraj S."/>
            <person name="Warren W."/>
            <person name="Chinwalla A."/>
            <person name="Mardis E.R."/>
            <person name="Wilson R.K."/>
        </authorList>
    </citation>
    <scope>NUCLEOTIDE SEQUENCE [LARGE SCALE GENOMIC DNA]</scope>
    <source>
        <strain evidence="2 3">ATCC 29315</strain>
    </source>
</reference>
<name>D4DQG8_NEIEG</name>
<feature type="transmembrane region" description="Helical" evidence="1">
    <location>
        <begin position="21"/>
        <end position="40"/>
    </location>
</feature>
<organism evidence="2 3">
    <name type="scientific">Neisseria elongata subsp. glycolytica ATCC 29315</name>
    <dbReference type="NCBI Taxonomy" id="546263"/>
    <lineage>
        <taxon>Bacteria</taxon>
        <taxon>Pseudomonadati</taxon>
        <taxon>Pseudomonadota</taxon>
        <taxon>Betaproteobacteria</taxon>
        <taxon>Neisseriales</taxon>
        <taxon>Neisseriaceae</taxon>
        <taxon>Neisseria</taxon>
    </lineage>
</organism>
<keyword evidence="1" id="KW-0812">Transmembrane</keyword>